<reference evidence="2 3" key="1">
    <citation type="journal article" date="2021" name="Elife">
        <title>Chloroplast acquisition without the gene transfer in kleptoplastic sea slugs, Plakobranchus ocellatus.</title>
        <authorList>
            <person name="Maeda T."/>
            <person name="Takahashi S."/>
            <person name="Yoshida T."/>
            <person name="Shimamura S."/>
            <person name="Takaki Y."/>
            <person name="Nagai Y."/>
            <person name="Toyoda A."/>
            <person name="Suzuki Y."/>
            <person name="Arimoto A."/>
            <person name="Ishii H."/>
            <person name="Satoh N."/>
            <person name="Nishiyama T."/>
            <person name="Hasebe M."/>
            <person name="Maruyama T."/>
            <person name="Minagawa J."/>
            <person name="Obokata J."/>
            <person name="Shigenobu S."/>
        </authorList>
    </citation>
    <scope>NUCLEOTIDE SEQUENCE [LARGE SCALE GENOMIC DNA]</scope>
</reference>
<protein>
    <submittedName>
        <fullName evidence="2">Uncharacterized protein</fullName>
    </submittedName>
</protein>
<sequence>MEAQQRAKLGCGVGNQFYQREPTNERHSTAKSNWGGSKKLGGCRASRVSMATCGGMAPYLNYRSLHANDFVICIALVLVVFSVFNHTTTVNNPAIRPNCSTTFCS</sequence>
<name>A0AAV4EAR4_9GAST</name>
<keyword evidence="1" id="KW-1133">Transmembrane helix</keyword>
<dbReference type="Proteomes" id="UP000762676">
    <property type="component" value="Unassembled WGS sequence"/>
</dbReference>
<evidence type="ECO:0000313" key="3">
    <source>
        <dbReference type="Proteomes" id="UP000762676"/>
    </source>
</evidence>
<evidence type="ECO:0000256" key="1">
    <source>
        <dbReference type="SAM" id="Phobius"/>
    </source>
</evidence>
<dbReference type="EMBL" id="BMAT01010620">
    <property type="protein sequence ID" value="GFR57501.1"/>
    <property type="molecule type" value="Genomic_DNA"/>
</dbReference>
<evidence type="ECO:0000313" key="2">
    <source>
        <dbReference type="EMBL" id="GFR57501.1"/>
    </source>
</evidence>
<accession>A0AAV4EAR4</accession>
<comment type="caution">
    <text evidence="2">The sequence shown here is derived from an EMBL/GenBank/DDBJ whole genome shotgun (WGS) entry which is preliminary data.</text>
</comment>
<organism evidence="2 3">
    <name type="scientific">Elysia marginata</name>
    <dbReference type="NCBI Taxonomy" id="1093978"/>
    <lineage>
        <taxon>Eukaryota</taxon>
        <taxon>Metazoa</taxon>
        <taxon>Spiralia</taxon>
        <taxon>Lophotrochozoa</taxon>
        <taxon>Mollusca</taxon>
        <taxon>Gastropoda</taxon>
        <taxon>Heterobranchia</taxon>
        <taxon>Euthyneura</taxon>
        <taxon>Panpulmonata</taxon>
        <taxon>Sacoglossa</taxon>
        <taxon>Placobranchoidea</taxon>
        <taxon>Plakobranchidae</taxon>
        <taxon>Elysia</taxon>
    </lineage>
</organism>
<keyword evidence="1" id="KW-0472">Membrane</keyword>
<proteinExistence type="predicted"/>
<keyword evidence="3" id="KW-1185">Reference proteome</keyword>
<feature type="transmembrane region" description="Helical" evidence="1">
    <location>
        <begin position="65"/>
        <end position="84"/>
    </location>
</feature>
<dbReference type="AlphaFoldDB" id="A0AAV4EAR4"/>
<gene>
    <name evidence="2" type="ORF">ElyMa_005339000</name>
</gene>
<keyword evidence="1" id="KW-0812">Transmembrane</keyword>